<dbReference type="RefSeq" id="WP_340269774.1">
    <property type="nucleotide sequence ID" value="NZ_JBBEOG010000005.1"/>
</dbReference>
<dbReference type="SUPFAM" id="SSF53474">
    <property type="entry name" value="alpha/beta-Hydrolases"/>
    <property type="match status" value="1"/>
</dbReference>
<feature type="region of interest" description="Disordered" evidence="3">
    <location>
        <begin position="33"/>
        <end position="58"/>
    </location>
</feature>
<evidence type="ECO:0000313" key="6">
    <source>
        <dbReference type="Proteomes" id="UP001596122"/>
    </source>
</evidence>
<organism evidence="5 6">
    <name type="scientific">Aquipuribacter nitratireducens</name>
    <dbReference type="NCBI Taxonomy" id="650104"/>
    <lineage>
        <taxon>Bacteria</taxon>
        <taxon>Bacillati</taxon>
        <taxon>Actinomycetota</taxon>
        <taxon>Actinomycetes</taxon>
        <taxon>Micrococcales</taxon>
        <taxon>Intrasporangiaceae</taxon>
        <taxon>Aquipuribacter</taxon>
    </lineage>
</organism>
<feature type="chain" id="PRO_5047539985" evidence="4">
    <location>
        <begin position="25"/>
        <end position="646"/>
    </location>
</feature>
<dbReference type="InterPro" id="IPR050955">
    <property type="entry name" value="Plant_Biomass_Hydrol_Est"/>
</dbReference>
<gene>
    <name evidence="5" type="ORF">ACFPJ6_15175</name>
</gene>
<dbReference type="EMBL" id="JBHSLD010000014">
    <property type="protein sequence ID" value="MFC5382111.1"/>
    <property type="molecule type" value="Genomic_DNA"/>
</dbReference>
<feature type="signal peptide" evidence="4">
    <location>
        <begin position="1"/>
        <end position="24"/>
    </location>
</feature>
<dbReference type="PROSITE" id="PS51318">
    <property type="entry name" value="TAT"/>
    <property type="match status" value="1"/>
</dbReference>
<keyword evidence="6" id="KW-1185">Reference proteome</keyword>
<dbReference type="GO" id="GO:0016787">
    <property type="term" value="F:hydrolase activity"/>
    <property type="evidence" value="ECO:0007669"/>
    <property type="project" value="UniProtKB-KW"/>
</dbReference>
<proteinExistence type="predicted"/>
<protein>
    <submittedName>
        <fullName evidence="5">Alpha/beta hydrolase family esterase</fullName>
    </submittedName>
</protein>
<evidence type="ECO:0000256" key="1">
    <source>
        <dbReference type="ARBA" id="ARBA00022729"/>
    </source>
</evidence>
<dbReference type="PANTHER" id="PTHR43037:SF5">
    <property type="entry name" value="FERULOYL ESTERASE"/>
    <property type="match status" value="1"/>
</dbReference>
<dbReference type="InterPro" id="IPR006311">
    <property type="entry name" value="TAT_signal"/>
</dbReference>
<comment type="caution">
    <text evidence="5">The sequence shown here is derived from an EMBL/GenBank/DDBJ whole genome shotgun (WGS) entry which is preliminary data.</text>
</comment>
<dbReference type="Proteomes" id="UP001596122">
    <property type="component" value="Unassembled WGS sequence"/>
</dbReference>
<evidence type="ECO:0000256" key="4">
    <source>
        <dbReference type="SAM" id="SignalP"/>
    </source>
</evidence>
<dbReference type="Gene3D" id="3.40.50.1820">
    <property type="entry name" value="alpha/beta hydrolase"/>
    <property type="match status" value="1"/>
</dbReference>
<keyword evidence="2 5" id="KW-0378">Hydrolase</keyword>
<keyword evidence="1 4" id="KW-0732">Signal</keyword>
<reference evidence="6" key="1">
    <citation type="journal article" date="2019" name="Int. J. Syst. Evol. Microbiol.">
        <title>The Global Catalogue of Microorganisms (GCM) 10K type strain sequencing project: providing services to taxonomists for standard genome sequencing and annotation.</title>
        <authorList>
            <consortium name="The Broad Institute Genomics Platform"/>
            <consortium name="The Broad Institute Genome Sequencing Center for Infectious Disease"/>
            <person name="Wu L."/>
            <person name="Ma J."/>
        </authorList>
    </citation>
    <scope>NUCLEOTIDE SEQUENCE [LARGE SCALE GENOMIC DNA]</scope>
    <source>
        <strain evidence="6">CCUG 43114</strain>
    </source>
</reference>
<accession>A0ABW0GT82</accession>
<name>A0ABW0GT82_9MICO</name>
<evidence type="ECO:0000313" key="5">
    <source>
        <dbReference type="EMBL" id="MFC5382111.1"/>
    </source>
</evidence>
<dbReference type="PANTHER" id="PTHR43037">
    <property type="entry name" value="UNNAMED PRODUCT-RELATED"/>
    <property type="match status" value="1"/>
</dbReference>
<sequence length="646" mass="70526">MTLQRRTFVRGTAAAALGAFVAHAGTAAAVAAPRPDRGNAGAGGPSGKLGPATSLDGRPFPDYDFSRANRLPAEMTGYWEKSFDVGGTTRTAKVYISADTPIRAYYTVIAVPEGTDTASFLWKSGWRDIADSRDEGLFVLEPGPGGWASAEVERQYVDAAMAFYQSNRYFSIFGEHYLVGYDGGAAPLEAWAVAHPLRVIAQAYLGSTGLPQDYLGSFASRTFDGTTDAGYTTVTFPEGFPLIRYDETVLPTWYIDPAASVDASLAYWRTANDTVPTAVRDQTLGRVWSQSADSQRWMTSHAGPISQVAVSDRPVSYFNARTTAQVDAFLTYYTRYENFFAYGNALFERADLSAPGVEIRTMLVDGDLREYIVYVPASARQLWGSRAPVVFVWPGNTQTARLFLDATDWISVADDGGAVLVVIGEQYSASSVSVSHTDSVVFFQQLREVLLAEYDVDPTRFYSTGQSAGSMVSQRFAIAMPEYFAAVAATSGGIAPTAAGTVNVEGVVYPAANEPIPSYFVYGEGDLSNLRGTVWDGTTNTLDQMVAYHLANNGLTLDDVEDRQGVVSGFQDRLRTWEWHQPGTDVPVYRLTLNEFRSHNTIPEETPLLWDFLKSYRSEIAPDGQVVRWYSPSGFTVAGDETQILP</sequence>
<evidence type="ECO:0000256" key="3">
    <source>
        <dbReference type="SAM" id="MobiDB-lite"/>
    </source>
</evidence>
<dbReference type="InterPro" id="IPR029058">
    <property type="entry name" value="AB_hydrolase_fold"/>
</dbReference>
<evidence type="ECO:0000256" key="2">
    <source>
        <dbReference type="ARBA" id="ARBA00022801"/>
    </source>
</evidence>